<comment type="caution">
    <text evidence="4">The sequence shown here is derived from an EMBL/GenBank/DDBJ whole genome shotgun (WGS) entry which is preliminary data.</text>
</comment>
<dbReference type="InterPro" id="IPR004807">
    <property type="entry name" value="UvrB"/>
</dbReference>
<evidence type="ECO:0000256" key="2">
    <source>
        <dbReference type="ARBA" id="ARBA00022840"/>
    </source>
</evidence>
<dbReference type="GO" id="GO:0009380">
    <property type="term" value="C:excinuclease repair complex"/>
    <property type="evidence" value="ECO:0007669"/>
    <property type="project" value="InterPro"/>
</dbReference>
<evidence type="ECO:0000256" key="1">
    <source>
        <dbReference type="ARBA" id="ARBA00022741"/>
    </source>
</evidence>
<dbReference type="GO" id="GO:0005524">
    <property type="term" value="F:ATP binding"/>
    <property type="evidence" value="ECO:0007669"/>
    <property type="project" value="UniProtKB-KW"/>
</dbReference>
<keyword evidence="2" id="KW-0067">ATP-binding</keyword>
<dbReference type="InterPro" id="IPR027417">
    <property type="entry name" value="P-loop_NTPase"/>
</dbReference>
<dbReference type="Pfam" id="PF17757">
    <property type="entry name" value="UvrB_inter"/>
    <property type="match status" value="1"/>
</dbReference>
<dbReference type="PANTHER" id="PTHR24029:SF1">
    <property type="entry name" value="TRANSCRIPTION-REPAIR-COUPLING FACTOR"/>
    <property type="match status" value="1"/>
</dbReference>
<dbReference type="GO" id="GO:0006289">
    <property type="term" value="P:nucleotide-excision repair"/>
    <property type="evidence" value="ECO:0007669"/>
    <property type="project" value="InterPro"/>
</dbReference>
<dbReference type="AlphaFoldDB" id="X1P5R7"/>
<feature type="non-terminal residue" evidence="4">
    <location>
        <position position="202"/>
    </location>
</feature>
<evidence type="ECO:0000259" key="3">
    <source>
        <dbReference type="Pfam" id="PF17757"/>
    </source>
</evidence>
<dbReference type="EMBL" id="BARV01032459">
    <property type="protein sequence ID" value="GAI34370.1"/>
    <property type="molecule type" value="Genomic_DNA"/>
</dbReference>
<organism evidence="4">
    <name type="scientific">marine sediment metagenome</name>
    <dbReference type="NCBI Taxonomy" id="412755"/>
    <lineage>
        <taxon>unclassified sequences</taxon>
        <taxon>metagenomes</taxon>
        <taxon>ecological metagenomes</taxon>
    </lineage>
</organism>
<accession>X1P5R7</accession>
<dbReference type="SUPFAM" id="SSF52540">
    <property type="entry name" value="P-loop containing nucleoside triphosphate hydrolases"/>
    <property type="match status" value="1"/>
</dbReference>
<protein>
    <recommendedName>
        <fullName evidence="3">UvrB interaction domain-containing protein</fullName>
    </recommendedName>
</protein>
<dbReference type="PANTHER" id="PTHR24029">
    <property type="entry name" value="UVRABC SYSTEM PROTEIN B"/>
    <property type="match status" value="1"/>
</dbReference>
<reference evidence="4" key="1">
    <citation type="journal article" date="2014" name="Front. Microbiol.">
        <title>High frequency of phylogenetically diverse reductive dehalogenase-homologous genes in deep subseafloor sedimentary metagenomes.</title>
        <authorList>
            <person name="Kawai M."/>
            <person name="Futagami T."/>
            <person name="Toyoda A."/>
            <person name="Takaki Y."/>
            <person name="Nishi S."/>
            <person name="Hori S."/>
            <person name="Arai W."/>
            <person name="Tsubouchi T."/>
            <person name="Morono Y."/>
            <person name="Uchiyama I."/>
            <person name="Ito T."/>
            <person name="Fujiyama A."/>
            <person name="Inagaki F."/>
            <person name="Takami H."/>
        </authorList>
    </citation>
    <scope>NUCLEOTIDE SEQUENCE</scope>
    <source>
        <strain evidence="4">Expedition CK06-06</strain>
    </source>
</reference>
<dbReference type="Gene3D" id="3.30.2060.10">
    <property type="entry name" value="Penicillin-binding protein 1b domain"/>
    <property type="match status" value="1"/>
</dbReference>
<sequence>MMSYTRIVVKFGTSLLTAGTDHLELSVMANLAQQIAQLHRQGREIVIVSSGAIAAGRQEMGYEMEDTVEVPGTIARRGGIIDIFPVCSQSPARIEFLGNQIESMRLFNTESQCSTSPISSLTITPAREAVISRAKQITSALNLDSCTSEVKQRLEEDVAKLQQRQWFTGAEFYFPLFNDGNILDYLCDNAFIILNSPDEIKT</sequence>
<proteinExistence type="predicted"/>
<feature type="domain" description="UvrB interaction" evidence="3">
    <location>
        <begin position="59"/>
        <end position="128"/>
    </location>
</feature>
<dbReference type="GO" id="GO:0016887">
    <property type="term" value="F:ATP hydrolysis activity"/>
    <property type="evidence" value="ECO:0007669"/>
    <property type="project" value="InterPro"/>
</dbReference>
<name>X1P5R7_9ZZZZ</name>
<evidence type="ECO:0000313" key="4">
    <source>
        <dbReference type="EMBL" id="GAI34370.1"/>
    </source>
</evidence>
<dbReference type="GO" id="GO:0003677">
    <property type="term" value="F:DNA binding"/>
    <property type="evidence" value="ECO:0007669"/>
    <property type="project" value="InterPro"/>
</dbReference>
<keyword evidence="1" id="KW-0547">Nucleotide-binding</keyword>
<dbReference type="InterPro" id="IPR041471">
    <property type="entry name" value="UvrB_inter"/>
</dbReference>
<gene>
    <name evidence="4" type="ORF">S06H3_51176</name>
</gene>